<keyword evidence="5 17" id="KW-0812">Transmembrane</keyword>
<evidence type="ECO:0000256" key="17">
    <source>
        <dbReference type="SAM" id="Phobius"/>
    </source>
</evidence>
<evidence type="ECO:0000256" key="7">
    <source>
        <dbReference type="ARBA" id="ARBA00022989"/>
    </source>
</evidence>
<evidence type="ECO:0000256" key="13">
    <source>
        <dbReference type="PROSITE-ProRule" id="PRU10060"/>
    </source>
</evidence>
<evidence type="ECO:0000256" key="12">
    <source>
        <dbReference type="ARBA" id="ARBA00023326"/>
    </source>
</evidence>
<dbReference type="GO" id="GO:0030245">
    <property type="term" value="P:cellulose catabolic process"/>
    <property type="evidence" value="ECO:0007669"/>
    <property type="project" value="UniProtKB-KW"/>
</dbReference>
<keyword evidence="6 13" id="KW-0378">Hydrolase</keyword>
<feature type="region of interest" description="Disordered" evidence="16">
    <location>
        <begin position="361"/>
        <end position="383"/>
    </location>
</feature>
<feature type="domain" description="Palmitoyltransferase DHHC" evidence="19">
    <location>
        <begin position="158"/>
        <end position="306"/>
    </location>
</feature>
<evidence type="ECO:0000256" key="10">
    <source>
        <dbReference type="ARBA" id="ARBA00023277"/>
    </source>
</evidence>
<feature type="region of interest" description="Disordered" evidence="16">
    <location>
        <begin position="1074"/>
        <end position="1101"/>
    </location>
</feature>
<name>A0A2P6TR68_CHLSO</name>
<comment type="caution">
    <text evidence="20">The sequence shown here is derived from an EMBL/GenBank/DDBJ whole genome shotgun (WGS) entry which is preliminary data.</text>
</comment>
<dbReference type="PANTHER" id="PTHR22298">
    <property type="entry name" value="ENDO-1,4-BETA-GLUCANASE"/>
    <property type="match status" value="1"/>
</dbReference>
<evidence type="ECO:0000256" key="2">
    <source>
        <dbReference type="ARBA" id="ARBA00004141"/>
    </source>
</evidence>
<dbReference type="Pfam" id="PF01529">
    <property type="entry name" value="DHHC"/>
    <property type="match status" value="1"/>
</dbReference>
<keyword evidence="21" id="KW-1185">Reference proteome</keyword>
<dbReference type="InterPro" id="IPR033126">
    <property type="entry name" value="Glyco_hydro_9_Asp/Glu_AS"/>
</dbReference>
<sequence>MDVLLVLGAWLCTLLLTIFVLLFGQNAAFAHTPLPRLHWLVTQGLCHAVRSGTQRAGGRRASAALERAAQLCCERSNPAVQLLFLAMFVTCYTVFFLYIFPWLPVGSVSAMHKYTGTAAALGCLAAFLAACYSDPGTVTADNAAAHAALYPYDGLVYEAKECWTCGVPCPARSKHCRTCGRCIARLDHHCIWINSCVGLRNMRWFLAFLLSTAAICFYAAVVGFRVVRAHMALQGAWAKTFVDPDTEQLVHLSDSYQYIMRYLSAYYGPQVAVTFFAGAAGWIVLGFTGYQLWLVCAGLTTNEVHKRRQLALARQLEAEQQQVEARVEAALAGRRTGSSSSLEAGRGAGAAAAGIAGSAGGSAAGQWQQQQQRPAKRRSKVSLPNHYNRGAWRNLSEVLFPEFHLRQAAAVAAAAVANGSGGGPVACSAEMMCWRAAALLALLLCSEVALPASALRIPADRRQPGLASAAAAAAQPAGRHLAAATSPSQNRPISKGGKIPLDIRNKYNPIKNPTGPGVATSLRPTPALAPAVTNFTSAHYKQALHFALWFYDAQRSGPLPSPYRVPWRSSSHPSDAVKGGYYDAGDFIKHGLTMAQAATFLAWAGLDFAQGFNASGKLPYVQATVRNMAGYLAACHISADQFVGLIGNPDVDHNYWGRPEQQEAWLKSQGSLPRKAYIWTRTMPASDLLGMTSAAMSSASMLLKTVSPTMSRALLTKAQTLYAWGKTTLGLYSDSYPGYNKDVYGSSSYRDKLFLAAAWLYRATGQDAYQQEAYTWFTQLGGRYSASVYVSWDDVTAPAVMALLAAGRERSTTAKIKGMSEYQAYMADTFVKTWVRADGAWAIRATSGGMRYMTWSGGWGNLRYANNAALVALAWAAQQPLGAARTEALNFGRLQVDYALGRMGRSYVVGFGTNPPVRAHHAAASCPNMPAPCDWPNFDSPNPNPQVLYGALVGGPGNEADSSANSRTSDTMYKDSRQDYYGNEVSLDYNAGFTGALGALLTLLAPTPPPPVRRVAQPTAAQQGRSLATMVQQAAGEDYQPSSFFASPEFTQPHPHAVGTSCDNLVALAGPLEQPQMTPPRVQQPVAGGPKPARSDPLEAALASPQGSASLDQFAPMLPSDPVLQLPLLPATHTAATSRVAAWLLQHEADEAAANDAAGASVAVEAAVPGHDDCDSGEDCADLALLHLHDSLDEAATEAARVGEDCEGYRPTTYYESQRRSLDGFMSQPVQHGDALNNFLAALY</sequence>
<keyword evidence="15" id="KW-0175">Coiled coil</keyword>
<evidence type="ECO:0000256" key="11">
    <source>
        <dbReference type="ARBA" id="ARBA00023295"/>
    </source>
</evidence>
<evidence type="ECO:0000256" key="1">
    <source>
        <dbReference type="ARBA" id="ARBA00000966"/>
    </source>
</evidence>
<comment type="similarity">
    <text evidence="3 13 14">Belongs to the glycosyl hydrolase 9 (cellulase E) family.</text>
</comment>
<evidence type="ECO:0000313" key="21">
    <source>
        <dbReference type="Proteomes" id="UP000239899"/>
    </source>
</evidence>
<dbReference type="Proteomes" id="UP000239899">
    <property type="component" value="Unassembled WGS sequence"/>
</dbReference>
<comment type="similarity">
    <text evidence="4">Belongs to the DHHC palmitoyltransferase family.</text>
</comment>
<keyword evidence="11 13" id="KW-0326">Glycosidase</keyword>
<dbReference type="EMBL" id="LHPG02000008">
    <property type="protein sequence ID" value="PRW56543.1"/>
    <property type="molecule type" value="Genomic_DNA"/>
</dbReference>
<dbReference type="Pfam" id="PF00759">
    <property type="entry name" value="Glyco_hydro_9"/>
    <property type="match status" value="1"/>
</dbReference>
<feature type="transmembrane region" description="Helical" evidence="17">
    <location>
        <begin position="204"/>
        <end position="227"/>
    </location>
</feature>
<proteinExistence type="inferred from homology"/>
<keyword evidence="10 13" id="KW-0119">Carbohydrate metabolism</keyword>
<evidence type="ECO:0000256" key="3">
    <source>
        <dbReference type="ARBA" id="ARBA00007072"/>
    </source>
</evidence>
<feature type="active site" evidence="13">
    <location>
        <position position="984"/>
    </location>
</feature>
<dbReference type="InterPro" id="IPR012341">
    <property type="entry name" value="6hp_glycosidase-like_sf"/>
</dbReference>
<dbReference type="Gene3D" id="1.50.10.10">
    <property type="match status" value="1"/>
</dbReference>
<dbReference type="SUPFAM" id="SSF48208">
    <property type="entry name" value="Six-hairpin glycosidases"/>
    <property type="match status" value="1"/>
</dbReference>
<dbReference type="PROSITE" id="PS00698">
    <property type="entry name" value="GH9_3"/>
    <property type="match status" value="1"/>
</dbReference>
<evidence type="ECO:0000256" key="9">
    <source>
        <dbReference type="ARBA" id="ARBA00023136"/>
    </source>
</evidence>
<keyword evidence="8 14" id="KW-0136">Cellulose degradation</keyword>
<dbReference type="GO" id="GO:0016020">
    <property type="term" value="C:membrane"/>
    <property type="evidence" value="ECO:0007669"/>
    <property type="project" value="UniProtKB-SubCell"/>
</dbReference>
<evidence type="ECO:0000256" key="8">
    <source>
        <dbReference type="ARBA" id="ARBA00023001"/>
    </source>
</evidence>
<gene>
    <name evidence="20" type="ORF">C2E21_4418</name>
</gene>
<evidence type="ECO:0000313" key="20">
    <source>
        <dbReference type="EMBL" id="PRW56543.1"/>
    </source>
</evidence>
<reference evidence="20 21" key="1">
    <citation type="journal article" date="2018" name="Plant J.">
        <title>Genome sequences of Chlorella sorokiniana UTEX 1602 and Micractinium conductrix SAG 241.80: implications to maltose excretion by a green alga.</title>
        <authorList>
            <person name="Arriola M.B."/>
            <person name="Velmurugan N."/>
            <person name="Zhang Y."/>
            <person name="Plunkett M.H."/>
            <person name="Hondzo H."/>
            <person name="Barney B.M."/>
        </authorList>
    </citation>
    <scope>NUCLEOTIDE SEQUENCE [LARGE SCALE GENOMIC DNA]</scope>
    <source>
        <strain evidence="21">UTEX 1602</strain>
    </source>
</reference>
<feature type="domain" description="Glycoside hydrolase family 9" evidence="18">
    <location>
        <begin position="540"/>
        <end position="997"/>
    </location>
</feature>
<dbReference type="InterPro" id="IPR008928">
    <property type="entry name" value="6-hairpin_glycosidase_sf"/>
</dbReference>
<dbReference type="PROSITE" id="PS50216">
    <property type="entry name" value="DHHC"/>
    <property type="match status" value="1"/>
</dbReference>
<accession>A0A2P6TR68</accession>
<comment type="subcellular location">
    <subcellularLocation>
        <location evidence="2">Membrane</location>
        <topology evidence="2">Multi-pass membrane protein</topology>
    </subcellularLocation>
</comment>
<feature type="coiled-coil region" evidence="15">
    <location>
        <begin position="306"/>
        <end position="333"/>
    </location>
</feature>
<protein>
    <recommendedName>
        <fullName evidence="14">Endoglucanase</fullName>
        <ecNumber evidence="14">3.2.1.4</ecNumber>
    </recommendedName>
</protein>
<evidence type="ECO:0000256" key="4">
    <source>
        <dbReference type="ARBA" id="ARBA00008574"/>
    </source>
</evidence>
<evidence type="ECO:0000256" key="15">
    <source>
        <dbReference type="SAM" id="Coils"/>
    </source>
</evidence>
<evidence type="ECO:0000256" key="6">
    <source>
        <dbReference type="ARBA" id="ARBA00022801"/>
    </source>
</evidence>
<dbReference type="EC" id="3.2.1.4" evidence="14"/>
<keyword evidence="9 17" id="KW-0472">Membrane</keyword>
<comment type="catalytic activity">
    <reaction evidence="1 14">
        <text>Endohydrolysis of (1-&gt;4)-beta-D-glucosidic linkages in cellulose, lichenin and cereal beta-D-glucans.</text>
        <dbReference type="EC" id="3.2.1.4"/>
    </reaction>
</comment>
<feature type="active site" evidence="13">
    <location>
        <position position="975"/>
    </location>
</feature>
<evidence type="ECO:0000259" key="19">
    <source>
        <dbReference type="Pfam" id="PF01529"/>
    </source>
</evidence>
<organism evidence="20 21">
    <name type="scientific">Chlorella sorokiniana</name>
    <name type="common">Freshwater green alga</name>
    <dbReference type="NCBI Taxonomy" id="3076"/>
    <lineage>
        <taxon>Eukaryota</taxon>
        <taxon>Viridiplantae</taxon>
        <taxon>Chlorophyta</taxon>
        <taxon>core chlorophytes</taxon>
        <taxon>Trebouxiophyceae</taxon>
        <taxon>Chlorellales</taxon>
        <taxon>Chlorellaceae</taxon>
        <taxon>Chlorella clade</taxon>
        <taxon>Chlorella</taxon>
    </lineage>
</organism>
<feature type="region of interest" description="Disordered" evidence="16">
    <location>
        <begin position="478"/>
        <end position="498"/>
    </location>
</feature>
<dbReference type="InterPro" id="IPR001594">
    <property type="entry name" value="Palmitoyltrfase_DHHC"/>
</dbReference>
<feature type="transmembrane region" description="Helical" evidence="17">
    <location>
        <begin position="271"/>
        <end position="293"/>
    </location>
</feature>
<evidence type="ECO:0000256" key="14">
    <source>
        <dbReference type="RuleBase" id="RU361166"/>
    </source>
</evidence>
<evidence type="ECO:0000256" key="5">
    <source>
        <dbReference type="ARBA" id="ARBA00022692"/>
    </source>
</evidence>
<feature type="transmembrane region" description="Helical" evidence="17">
    <location>
        <begin position="82"/>
        <end position="102"/>
    </location>
</feature>
<keyword evidence="7 17" id="KW-1133">Transmembrane helix</keyword>
<evidence type="ECO:0000256" key="16">
    <source>
        <dbReference type="SAM" id="MobiDB-lite"/>
    </source>
</evidence>
<keyword evidence="12 13" id="KW-0624">Polysaccharide degradation</keyword>
<dbReference type="GO" id="GO:0008810">
    <property type="term" value="F:cellulase activity"/>
    <property type="evidence" value="ECO:0007669"/>
    <property type="project" value="UniProtKB-EC"/>
</dbReference>
<dbReference type="AlphaFoldDB" id="A0A2P6TR68"/>
<dbReference type="InterPro" id="IPR001701">
    <property type="entry name" value="Glyco_hydro_9"/>
</dbReference>
<dbReference type="GO" id="GO:0016409">
    <property type="term" value="F:palmitoyltransferase activity"/>
    <property type="evidence" value="ECO:0007669"/>
    <property type="project" value="InterPro"/>
</dbReference>
<dbReference type="OrthoDB" id="10257085at2759"/>
<evidence type="ECO:0000259" key="18">
    <source>
        <dbReference type="Pfam" id="PF00759"/>
    </source>
</evidence>